<dbReference type="EMBL" id="CAXIEN010000309">
    <property type="protein sequence ID" value="CAL1292571.1"/>
    <property type="molecule type" value="Genomic_DNA"/>
</dbReference>
<evidence type="ECO:0000313" key="2">
    <source>
        <dbReference type="Proteomes" id="UP001497382"/>
    </source>
</evidence>
<reference evidence="1 2" key="1">
    <citation type="submission" date="2024-04" db="EMBL/GenBank/DDBJ databases">
        <authorList>
            <person name="Rising A."/>
            <person name="Reimegard J."/>
            <person name="Sonavane S."/>
            <person name="Akerstrom W."/>
            <person name="Nylinder S."/>
            <person name="Hedman E."/>
            <person name="Kallberg Y."/>
        </authorList>
    </citation>
    <scope>NUCLEOTIDE SEQUENCE [LARGE SCALE GENOMIC DNA]</scope>
</reference>
<protein>
    <submittedName>
        <fullName evidence="1">Uncharacterized protein</fullName>
    </submittedName>
</protein>
<dbReference type="Proteomes" id="UP001497382">
    <property type="component" value="Unassembled WGS sequence"/>
</dbReference>
<gene>
    <name evidence="1" type="ORF">LARSCL_LOCUS17736</name>
</gene>
<keyword evidence="2" id="KW-1185">Reference proteome</keyword>
<organism evidence="1 2">
    <name type="scientific">Larinioides sclopetarius</name>
    <dbReference type="NCBI Taxonomy" id="280406"/>
    <lineage>
        <taxon>Eukaryota</taxon>
        <taxon>Metazoa</taxon>
        <taxon>Ecdysozoa</taxon>
        <taxon>Arthropoda</taxon>
        <taxon>Chelicerata</taxon>
        <taxon>Arachnida</taxon>
        <taxon>Araneae</taxon>
        <taxon>Araneomorphae</taxon>
        <taxon>Entelegynae</taxon>
        <taxon>Araneoidea</taxon>
        <taxon>Araneidae</taxon>
        <taxon>Larinioides</taxon>
    </lineage>
</organism>
<dbReference type="AlphaFoldDB" id="A0AAV2B8N4"/>
<evidence type="ECO:0000313" key="1">
    <source>
        <dbReference type="EMBL" id="CAL1292571.1"/>
    </source>
</evidence>
<proteinExistence type="predicted"/>
<accession>A0AAV2B8N4</accession>
<comment type="caution">
    <text evidence="1">The sequence shown here is derived from an EMBL/GenBank/DDBJ whole genome shotgun (WGS) entry which is preliminary data.</text>
</comment>
<name>A0AAV2B8N4_9ARAC</name>
<sequence>MHCETLMELVKNWKSLSHKQECNHFAASSEFLVLKCLDIDIHLNVRKNVSNFLYKKCSSDFKDGSYN</sequence>